<protein>
    <submittedName>
        <fullName evidence="2">DUF4879 domain-containing protein</fullName>
    </submittedName>
</protein>
<dbReference type="AlphaFoldDB" id="A0A7X5QUD2"/>
<sequence>MKTLSIAAAAIAATLLCDFAQANNLSSVYVYSVDSTQGGTETLSPWASSTSRNHGGARMHITTEEIGYGNNAQARLLGFNLREIQTQPLCNVRGYARPCNGRGTIVGYRRTWDASGRDGGNFDYMVIPNGVGGVRRVNLQVK</sequence>
<evidence type="ECO:0000256" key="1">
    <source>
        <dbReference type="SAM" id="SignalP"/>
    </source>
</evidence>
<reference evidence="2 3" key="1">
    <citation type="journal article" date="2006" name="Int. J. Syst. Evol. Microbiol.">
        <title>Dyella yeojuensis sp. nov., isolated from greenhouse soil in Korea.</title>
        <authorList>
            <person name="Kim B.Y."/>
            <person name="Weon H.Y."/>
            <person name="Lee K.H."/>
            <person name="Seok S.J."/>
            <person name="Kwon S.W."/>
            <person name="Go S.J."/>
            <person name="Stackebrandt E."/>
        </authorList>
    </citation>
    <scope>NUCLEOTIDE SEQUENCE [LARGE SCALE GENOMIC DNA]</scope>
    <source>
        <strain evidence="2 3">DSM 17673</strain>
    </source>
</reference>
<accession>A0A7X5QUD2</accession>
<evidence type="ECO:0000313" key="2">
    <source>
        <dbReference type="EMBL" id="NID15606.1"/>
    </source>
</evidence>
<dbReference type="Proteomes" id="UP000518878">
    <property type="component" value="Unassembled WGS sequence"/>
</dbReference>
<dbReference type="Pfam" id="PF16219">
    <property type="entry name" value="DUF4879"/>
    <property type="match status" value="1"/>
</dbReference>
<dbReference type="RefSeq" id="WP_166699333.1">
    <property type="nucleotide sequence ID" value="NZ_JAAQTL010000001.1"/>
</dbReference>
<feature type="chain" id="PRO_5030518710" evidence="1">
    <location>
        <begin position="23"/>
        <end position="142"/>
    </location>
</feature>
<dbReference type="EMBL" id="JAAQTL010000001">
    <property type="protein sequence ID" value="NID15606.1"/>
    <property type="molecule type" value="Genomic_DNA"/>
</dbReference>
<gene>
    <name evidence="2" type="ORF">HBF32_09050</name>
</gene>
<keyword evidence="3" id="KW-1185">Reference proteome</keyword>
<evidence type="ECO:0000313" key="3">
    <source>
        <dbReference type="Proteomes" id="UP000518878"/>
    </source>
</evidence>
<feature type="signal peptide" evidence="1">
    <location>
        <begin position="1"/>
        <end position="22"/>
    </location>
</feature>
<dbReference type="InterPro" id="IPR032624">
    <property type="entry name" value="DUF4879"/>
</dbReference>
<comment type="caution">
    <text evidence="2">The sequence shown here is derived from an EMBL/GenBank/DDBJ whole genome shotgun (WGS) entry which is preliminary data.</text>
</comment>
<name>A0A7X5QUD2_9GAMM</name>
<proteinExistence type="predicted"/>
<organism evidence="2 3">
    <name type="scientific">Luteibacter yeojuensis</name>
    <dbReference type="NCBI Taxonomy" id="345309"/>
    <lineage>
        <taxon>Bacteria</taxon>
        <taxon>Pseudomonadati</taxon>
        <taxon>Pseudomonadota</taxon>
        <taxon>Gammaproteobacteria</taxon>
        <taxon>Lysobacterales</taxon>
        <taxon>Rhodanobacteraceae</taxon>
        <taxon>Luteibacter</taxon>
    </lineage>
</organism>
<keyword evidence="1" id="KW-0732">Signal</keyword>